<organism evidence="3 4">
    <name type="scientific">Subtercola boreus</name>
    <dbReference type="NCBI Taxonomy" id="120213"/>
    <lineage>
        <taxon>Bacteria</taxon>
        <taxon>Bacillati</taxon>
        <taxon>Actinomycetota</taxon>
        <taxon>Actinomycetes</taxon>
        <taxon>Micrococcales</taxon>
        <taxon>Microbacteriaceae</taxon>
        <taxon>Subtercola</taxon>
    </lineage>
</organism>
<dbReference type="RefSeq" id="WP_116412884.1">
    <property type="nucleotide sequence ID" value="NZ_NBXB01000045.1"/>
</dbReference>
<dbReference type="Gene3D" id="2.30.40.10">
    <property type="entry name" value="Urease, subunit C, domain 1"/>
    <property type="match status" value="1"/>
</dbReference>
<feature type="domain" description="Amidohydrolase-related" evidence="2">
    <location>
        <begin position="50"/>
        <end position="404"/>
    </location>
</feature>
<dbReference type="SUPFAM" id="SSF51556">
    <property type="entry name" value="Metallo-dependent hydrolases"/>
    <property type="match status" value="1"/>
</dbReference>
<dbReference type="SUPFAM" id="SSF51338">
    <property type="entry name" value="Composite domain of metallo-dependent hydrolases"/>
    <property type="match status" value="1"/>
</dbReference>
<dbReference type="Gene3D" id="3.30.110.90">
    <property type="entry name" value="Amidohydrolase"/>
    <property type="match status" value="1"/>
</dbReference>
<dbReference type="InterPro" id="IPR032466">
    <property type="entry name" value="Metal_Hydrolase"/>
</dbReference>
<dbReference type="PANTHER" id="PTHR43135">
    <property type="entry name" value="ALPHA-D-RIBOSE 1-METHYLPHOSPHONATE 5-TRIPHOSPHATE DIPHOSPHATASE"/>
    <property type="match status" value="1"/>
</dbReference>
<comment type="caution">
    <text evidence="3">The sequence shown here is derived from an EMBL/GenBank/DDBJ whole genome shotgun (WGS) entry which is preliminary data.</text>
</comment>
<dbReference type="OrthoDB" id="3189065at2"/>
<dbReference type="AlphaFoldDB" id="A0A3E0VRN4"/>
<evidence type="ECO:0000256" key="1">
    <source>
        <dbReference type="SAM" id="MobiDB-lite"/>
    </source>
</evidence>
<evidence type="ECO:0000259" key="2">
    <source>
        <dbReference type="Pfam" id="PF01979"/>
    </source>
</evidence>
<gene>
    <name evidence="3" type="ORF">B7R22_16885</name>
</gene>
<feature type="region of interest" description="Disordered" evidence="1">
    <location>
        <begin position="105"/>
        <end position="153"/>
    </location>
</feature>
<dbReference type="EMBL" id="NBXB01000045">
    <property type="protein sequence ID" value="RFA12108.1"/>
    <property type="molecule type" value="Genomic_DNA"/>
</dbReference>
<name>A0A3E0VRN4_9MICO</name>
<dbReference type="Gene3D" id="1.20.58.520">
    <property type="entry name" value="Amidohydrolase"/>
    <property type="match status" value="1"/>
</dbReference>
<dbReference type="InterPro" id="IPR011059">
    <property type="entry name" value="Metal-dep_hydrolase_composite"/>
</dbReference>
<dbReference type="Gene3D" id="3.40.50.10910">
    <property type="entry name" value="Amidohydrolase"/>
    <property type="match status" value="1"/>
</dbReference>
<sequence>MTLTSITNVRIFDGDTVLPARTITLEGPTIHSIGGPAPEGATIIDGNGGTLLPGLIDAHTHTSVDSLRDALRFGVTTELEMMGHWSAEDRAGIADDDSVADVRSAGFGISAPDGHPSELLGGPQADQHSVDQERLGEDPAAGPQHGPHGFVMPSATTPEEAVEFVEQLVATGSDYIKVMIEEGSVLASPGLPMMTNDTVVAAVQAGHKHGKTVVAHALTLKATRQAIDAGVDGLAHLFIDQPHTADIINAIAESGAFVTPCLSLNASIMGGTGQRFADDPRIASKLSPQWDETLRSSFNTFPEGRLEDVLGTVAALHAAGVDILAGTDVSMPVPSLGGLAHGVSLHHELQLVVEAGLTPIQALHAATSATARRFGLGDRGRIRVGARADLILVAGDPTTDITTTLDLRHIWRRGAHTAA</sequence>
<reference evidence="3 4" key="1">
    <citation type="submission" date="2017-04" db="EMBL/GenBank/DDBJ databases">
        <title>Comparative genome analysis of Subtercola boreus.</title>
        <authorList>
            <person name="Cho Y.-J."/>
            <person name="Cho A."/>
            <person name="Kim O.-S."/>
            <person name="Lee J.-I."/>
        </authorList>
    </citation>
    <scope>NUCLEOTIDE SEQUENCE [LARGE SCALE GENOMIC DNA]</scope>
    <source>
        <strain evidence="3 4">P27479</strain>
    </source>
</reference>
<dbReference type="PANTHER" id="PTHR43135:SF3">
    <property type="entry name" value="ALPHA-D-RIBOSE 1-METHYLPHOSPHONATE 5-TRIPHOSPHATE DIPHOSPHATASE"/>
    <property type="match status" value="1"/>
</dbReference>
<dbReference type="InterPro" id="IPR006680">
    <property type="entry name" value="Amidohydro-rel"/>
</dbReference>
<evidence type="ECO:0000313" key="4">
    <source>
        <dbReference type="Proteomes" id="UP000256541"/>
    </source>
</evidence>
<dbReference type="Pfam" id="PF01979">
    <property type="entry name" value="Amidohydro_1"/>
    <property type="match status" value="1"/>
</dbReference>
<dbReference type="InterPro" id="IPR051781">
    <property type="entry name" value="Metallo-dep_Hydrolase"/>
</dbReference>
<accession>A0A3E0VRN4</accession>
<feature type="compositionally biased region" description="Basic and acidic residues" evidence="1">
    <location>
        <begin position="128"/>
        <end position="137"/>
    </location>
</feature>
<protein>
    <submittedName>
        <fullName evidence="3">Imidazolonepropionase</fullName>
    </submittedName>
</protein>
<proteinExistence type="predicted"/>
<dbReference type="GO" id="GO:0016810">
    <property type="term" value="F:hydrolase activity, acting on carbon-nitrogen (but not peptide) bonds"/>
    <property type="evidence" value="ECO:0007669"/>
    <property type="project" value="InterPro"/>
</dbReference>
<dbReference type="Proteomes" id="UP000256541">
    <property type="component" value="Unassembled WGS sequence"/>
</dbReference>
<evidence type="ECO:0000313" key="3">
    <source>
        <dbReference type="EMBL" id="RFA12108.1"/>
    </source>
</evidence>